<feature type="domain" description="DML1/Misato tubulin" evidence="5">
    <location>
        <begin position="136"/>
        <end position="318"/>
    </location>
</feature>
<dbReference type="PANTHER" id="PTHR13391">
    <property type="entry name" value="MITOCHONDRIAL DISTRIBUTION REGULATOR MISATO"/>
    <property type="match status" value="1"/>
</dbReference>
<dbReference type="InterPro" id="IPR049942">
    <property type="entry name" value="DML1/Misato"/>
</dbReference>
<sequence length="543" mass="62196">MTSREILTIQFGHYSNFIGTHWWNLQETNFSYDPDHASEINHNILYREGENLKKQVTYTPRLLLVDLKGTFGYLKEEGTLYDVPQHEGIQQSLWNDNKVEIVKEEIVDKTPFIRSLDEPSETSESATTSISFELENDVNSWVDYLLPRFHPRTLNMIREYEHNSTIYPFDVFTYGRNLWNTEQFSDDFSEKIRVYIEECDLMQGFQIILDSTDGFAGLGVSCMQHLRDEYGKSILSFPCIDSKETESSSSSMIKILNTALCWQYTGEYASLYSPLCSAQTAWSNVCDPRVFQHLTYNSQLKYHSSALLATALDTLTIRYRRKEYPNVVLSDLCADLNKLGRKAAATSLTLPFPMTEKTDLIDVLDNFEGPLWTSLTLNCDISMDRNMQSIVLRGIPEERLKRPMAHAMKQISKPAYRCSSVHEMMTLYLAATCHASATYLSSISSPLNIKCPYPKIFNNNVTETGDVIGWPIGTDVKSVPVMAGLHSGSSLGAMYDSLYNQLNRIKSIKKYHMFTDSGLEEDEFKDSLDHLLDCKENYEDHYM</sequence>
<evidence type="ECO:0000259" key="4">
    <source>
        <dbReference type="Pfam" id="PF10644"/>
    </source>
</evidence>
<dbReference type="RefSeq" id="XP_017882951.1">
    <property type="nucleotide sequence ID" value="XM_018027462.2"/>
</dbReference>
<dbReference type="PANTHER" id="PTHR13391:SF0">
    <property type="entry name" value="PROTEIN MISATO HOMOLOG 1"/>
    <property type="match status" value="1"/>
</dbReference>
<dbReference type="InterPro" id="IPR019605">
    <property type="entry name" value="Misato_II_tubulin-like"/>
</dbReference>
<name>A0AAJ7J2A9_9HYME</name>
<evidence type="ECO:0000313" key="7">
    <source>
        <dbReference type="RefSeq" id="XP_017882951.1"/>
    </source>
</evidence>
<dbReference type="KEGG" id="ccal:108626661"/>
<evidence type="ECO:0000259" key="5">
    <source>
        <dbReference type="Pfam" id="PF14881"/>
    </source>
</evidence>
<dbReference type="InterPro" id="IPR036525">
    <property type="entry name" value="Tubulin/FtsZ_GTPase_sf"/>
</dbReference>
<evidence type="ECO:0000256" key="1">
    <source>
        <dbReference type="ARBA" id="ARBA00004173"/>
    </source>
</evidence>
<organism evidence="6 7">
    <name type="scientific">Ceratina calcarata</name>
    <dbReference type="NCBI Taxonomy" id="156304"/>
    <lineage>
        <taxon>Eukaryota</taxon>
        <taxon>Metazoa</taxon>
        <taxon>Ecdysozoa</taxon>
        <taxon>Arthropoda</taxon>
        <taxon>Hexapoda</taxon>
        <taxon>Insecta</taxon>
        <taxon>Pterygota</taxon>
        <taxon>Neoptera</taxon>
        <taxon>Endopterygota</taxon>
        <taxon>Hymenoptera</taxon>
        <taxon>Apocrita</taxon>
        <taxon>Aculeata</taxon>
        <taxon>Apoidea</taxon>
        <taxon>Anthophila</taxon>
        <taxon>Apidae</taxon>
        <taxon>Ceratina</taxon>
        <taxon>Zadontomerus</taxon>
    </lineage>
</organism>
<evidence type="ECO:0000256" key="2">
    <source>
        <dbReference type="ARBA" id="ARBA00008507"/>
    </source>
</evidence>
<dbReference type="Pfam" id="PF10644">
    <property type="entry name" value="Misat_Tub_SegII"/>
    <property type="match status" value="1"/>
</dbReference>
<reference evidence="7" key="1">
    <citation type="submission" date="2025-08" db="UniProtKB">
        <authorList>
            <consortium name="RefSeq"/>
        </authorList>
    </citation>
    <scope>IDENTIFICATION</scope>
    <source>
        <tissue evidence="7">Whole body</tissue>
    </source>
</reference>
<dbReference type="GO" id="GO:0005739">
    <property type="term" value="C:mitochondrion"/>
    <property type="evidence" value="ECO:0007669"/>
    <property type="project" value="UniProtKB-SubCell"/>
</dbReference>
<proteinExistence type="inferred from homology"/>
<feature type="domain" description="Misato Segment II tubulin-like" evidence="4">
    <location>
        <begin position="4"/>
        <end position="118"/>
    </location>
</feature>
<keyword evidence="6" id="KW-1185">Reference proteome</keyword>
<dbReference type="GeneID" id="108626661"/>
<dbReference type="AlphaFoldDB" id="A0AAJ7J2A9"/>
<dbReference type="Proteomes" id="UP000694925">
    <property type="component" value="Unplaced"/>
</dbReference>
<keyword evidence="3" id="KW-0496">Mitochondrion</keyword>
<dbReference type="CDD" id="cd06060">
    <property type="entry name" value="misato"/>
    <property type="match status" value="1"/>
</dbReference>
<protein>
    <submittedName>
        <fullName evidence="7">Protein misato</fullName>
    </submittedName>
</protein>
<dbReference type="GO" id="GO:0007005">
    <property type="term" value="P:mitochondrion organization"/>
    <property type="evidence" value="ECO:0007669"/>
    <property type="project" value="InterPro"/>
</dbReference>
<dbReference type="SUPFAM" id="SSF52490">
    <property type="entry name" value="Tubulin nucleotide-binding domain-like"/>
    <property type="match status" value="1"/>
</dbReference>
<dbReference type="Gene3D" id="3.40.50.1440">
    <property type="entry name" value="Tubulin/FtsZ, GTPase domain"/>
    <property type="match status" value="1"/>
</dbReference>
<dbReference type="Pfam" id="PF14881">
    <property type="entry name" value="Tubulin_3"/>
    <property type="match status" value="1"/>
</dbReference>
<gene>
    <name evidence="7" type="primary">LOC108626661</name>
</gene>
<accession>A0AAJ7J2A9</accession>
<dbReference type="CTD" id="33119"/>
<evidence type="ECO:0000256" key="3">
    <source>
        <dbReference type="ARBA" id="ARBA00023128"/>
    </source>
</evidence>
<comment type="subcellular location">
    <subcellularLocation>
        <location evidence="1">Mitochondrion</location>
    </subcellularLocation>
</comment>
<evidence type="ECO:0000313" key="6">
    <source>
        <dbReference type="Proteomes" id="UP000694925"/>
    </source>
</evidence>
<comment type="similarity">
    <text evidence="2">Belongs to the misato family.</text>
</comment>
<dbReference type="InterPro" id="IPR029209">
    <property type="entry name" value="DML1/Misato_tubulin"/>
</dbReference>